<proteinExistence type="predicted"/>
<organism evidence="1 2">
    <name type="scientific">Emergomyces pasteurianus Ep9510</name>
    <dbReference type="NCBI Taxonomy" id="1447872"/>
    <lineage>
        <taxon>Eukaryota</taxon>
        <taxon>Fungi</taxon>
        <taxon>Dikarya</taxon>
        <taxon>Ascomycota</taxon>
        <taxon>Pezizomycotina</taxon>
        <taxon>Eurotiomycetes</taxon>
        <taxon>Eurotiomycetidae</taxon>
        <taxon>Onygenales</taxon>
        <taxon>Ajellomycetaceae</taxon>
        <taxon>Emergomyces</taxon>
    </lineage>
</organism>
<dbReference type="VEuPathDB" id="FungiDB:AJ78_06900"/>
<dbReference type="Proteomes" id="UP000182235">
    <property type="component" value="Unassembled WGS sequence"/>
</dbReference>
<gene>
    <name evidence="1" type="ORF">AJ78_06900</name>
</gene>
<reference evidence="1 2" key="1">
    <citation type="submission" date="2015-07" db="EMBL/GenBank/DDBJ databases">
        <title>Emmonsia species relationships and genome sequence.</title>
        <authorList>
            <consortium name="The Broad Institute Genomics Platform"/>
            <person name="Cuomo C.A."/>
            <person name="Munoz J.F."/>
            <person name="Imamovic A."/>
            <person name="Priest M.E."/>
            <person name="Young S."/>
            <person name="Clay O.K."/>
            <person name="McEwen J.G."/>
        </authorList>
    </citation>
    <scope>NUCLEOTIDE SEQUENCE [LARGE SCALE GENOMIC DNA]</scope>
    <source>
        <strain evidence="1 2">UAMH 9510</strain>
    </source>
</reference>
<dbReference type="OrthoDB" id="10267969at2759"/>
<accession>A0A1J9P8X2</accession>
<dbReference type="EMBL" id="LGRN01000394">
    <property type="protein sequence ID" value="OJD12518.1"/>
    <property type="molecule type" value="Genomic_DNA"/>
</dbReference>
<protein>
    <submittedName>
        <fullName evidence="1">Uncharacterized protein</fullName>
    </submittedName>
</protein>
<name>A0A1J9P8X2_9EURO</name>
<sequence length="97" mass="10448">MPLSAMLKTTLQSVLLNGSSNVIAQGITAYRQGVPLALDYAQVGRFMVCTLITTPVTVLWQDQLEITFPAFPQDDVGMPPVLVAGNSESAPTRLTRN</sequence>
<dbReference type="STRING" id="1447872.A0A1J9P8X2"/>
<evidence type="ECO:0000313" key="2">
    <source>
        <dbReference type="Proteomes" id="UP000182235"/>
    </source>
</evidence>
<evidence type="ECO:0000313" key="1">
    <source>
        <dbReference type="EMBL" id="OJD12518.1"/>
    </source>
</evidence>
<dbReference type="AlphaFoldDB" id="A0A1J9P8X2"/>
<keyword evidence="2" id="KW-1185">Reference proteome</keyword>
<comment type="caution">
    <text evidence="1">The sequence shown here is derived from an EMBL/GenBank/DDBJ whole genome shotgun (WGS) entry which is preliminary data.</text>
</comment>